<evidence type="ECO:0000259" key="1">
    <source>
        <dbReference type="Pfam" id="PF03407"/>
    </source>
</evidence>
<dbReference type="InterPro" id="IPR005069">
    <property type="entry name" value="Nucl-diP-sugar_transferase"/>
</dbReference>
<dbReference type="RefSeq" id="XP_039138873.1">
    <property type="nucleotide sequence ID" value="XM_039282939.1"/>
</dbReference>
<dbReference type="AlphaFoldDB" id="A0AB40CKW9"/>
<accession>A0AB40CKW9</accession>
<organism evidence="2 3">
    <name type="scientific">Dioscorea cayennensis subsp. rotundata</name>
    <name type="common">White Guinea yam</name>
    <name type="synonym">Dioscorea rotundata</name>
    <dbReference type="NCBI Taxonomy" id="55577"/>
    <lineage>
        <taxon>Eukaryota</taxon>
        <taxon>Viridiplantae</taxon>
        <taxon>Streptophyta</taxon>
        <taxon>Embryophyta</taxon>
        <taxon>Tracheophyta</taxon>
        <taxon>Spermatophyta</taxon>
        <taxon>Magnoliopsida</taxon>
        <taxon>Liliopsida</taxon>
        <taxon>Dioscoreales</taxon>
        <taxon>Dioscoreaceae</taxon>
        <taxon>Dioscorea</taxon>
    </lineage>
</organism>
<sequence length="263" mass="30401">MVDNTVIVTTVNGAWPETEAMLKLFAESLRIGDGTEHLLRHLLVVAMDLRALAMCKSLHVFDHCLYLESVLIRNRDLRKNRIMMLEKIHLLSSVLDLGYSFIFTDLDVLWLRNPLRQFSPSAHLSISSDYYNGNPWDMNNLANTGFFYAKSNAFTIEFYKYWYMSRALYPGLSDNTLFNKIKMSAYVQELGIQINHLDTDYFGGFCQQSEDVRKVITVHANCCAGLEDKLHDLRVVVEDWRKYKNGSVEIGGFKWRVPLNCHL</sequence>
<name>A0AB40CKW9_DIOCR</name>
<dbReference type="InterPro" id="IPR044821">
    <property type="entry name" value="At1g28695/At4g15970-like"/>
</dbReference>
<keyword evidence="2" id="KW-1185">Reference proteome</keyword>
<protein>
    <submittedName>
        <fullName evidence="3">Uncharacterized protein At4g15970-like</fullName>
    </submittedName>
</protein>
<dbReference type="PANTHER" id="PTHR46038">
    <property type="entry name" value="EXPRESSED PROTEIN-RELATED"/>
    <property type="match status" value="1"/>
</dbReference>
<proteinExistence type="predicted"/>
<feature type="domain" description="Nucleotide-diphospho-sugar transferase" evidence="1">
    <location>
        <begin position="37"/>
        <end position="233"/>
    </location>
</feature>
<dbReference type="GeneID" id="120276217"/>
<dbReference type="PANTHER" id="PTHR46038:SF13">
    <property type="entry name" value="GLYCOSYLTRANSFERASE"/>
    <property type="match status" value="1"/>
</dbReference>
<dbReference type="Pfam" id="PF03407">
    <property type="entry name" value="Nucleotid_trans"/>
    <property type="match status" value="1"/>
</dbReference>
<evidence type="ECO:0000313" key="2">
    <source>
        <dbReference type="Proteomes" id="UP001515500"/>
    </source>
</evidence>
<dbReference type="Proteomes" id="UP001515500">
    <property type="component" value="Chromosome 14"/>
</dbReference>
<reference evidence="3" key="1">
    <citation type="submission" date="2025-08" db="UniProtKB">
        <authorList>
            <consortium name="RefSeq"/>
        </authorList>
    </citation>
    <scope>IDENTIFICATION</scope>
</reference>
<evidence type="ECO:0000313" key="3">
    <source>
        <dbReference type="RefSeq" id="XP_039138873.1"/>
    </source>
</evidence>
<gene>
    <name evidence="3" type="primary">LOC120276217</name>
</gene>